<dbReference type="EMBL" id="OZ035831">
    <property type="protein sequence ID" value="CAL1616660.1"/>
    <property type="molecule type" value="Genomic_DNA"/>
</dbReference>
<dbReference type="Proteomes" id="UP001497482">
    <property type="component" value="Chromosome 9"/>
</dbReference>
<organism evidence="1 2">
    <name type="scientific">Knipowitschia caucasica</name>
    <name type="common">Caucasian dwarf goby</name>
    <name type="synonym">Pomatoschistus caucasicus</name>
    <dbReference type="NCBI Taxonomy" id="637954"/>
    <lineage>
        <taxon>Eukaryota</taxon>
        <taxon>Metazoa</taxon>
        <taxon>Chordata</taxon>
        <taxon>Craniata</taxon>
        <taxon>Vertebrata</taxon>
        <taxon>Euteleostomi</taxon>
        <taxon>Actinopterygii</taxon>
        <taxon>Neopterygii</taxon>
        <taxon>Teleostei</taxon>
        <taxon>Neoteleostei</taxon>
        <taxon>Acanthomorphata</taxon>
        <taxon>Gobiaria</taxon>
        <taxon>Gobiiformes</taxon>
        <taxon>Gobioidei</taxon>
        <taxon>Gobiidae</taxon>
        <taxon>Gobiinae</taxon>
        <taxon>Knipowitschia</taxon>
    </lineage>
</organism>
<name>A0AAV2MTH5_KNICA</name>
<keyword evidence="2" id="KW-1185">Reference proteome</keyword>
<evidence type="ECO:0000313" key="1">
    <source>
        <dbReference type="EMBL" id="CAL1616660.1"/>
    </source>
</evidence>
<reference evidence="1 2" key="1">
    <citation type="submission" date="2024-04" db="EMBL/GenBank/DDBJ databases">
        <authorList>
            <person name="Waldvogel A.-M."/>
            <person name="Schoenle A."/>
        </authorList>
    </citation>
    <scope>NUCLEOTIDE SEQUENCE [LARGE SCALE GENOMIC DNA]</scope>
</reference>
<dbReference type="AlphaFoldDB" id="A0AAV2MTH5"/>
<protein>
    <submittedName>
        <fullName evidence="1">Uncharacterized protein</fullName>
    </submittedName>
</protein>
<evidence type="ECO:0000313" key="2">
    <source>
        <dbReference type="Proteomes" id="UP001497482"/>
    </source>
</evidence>
<gene>
    <name evidence="1" type="ORF">KC01_LOCUS42373</name>
</gene>
<sequence length="284" mass="30284">MGGARGMGDREAGLMQEWFSLGVGHTALAPRQIVCGPDLARQPGGGTCKYTACAGSSQATEIYVSPLGRSISGSPESRGAGGQGVAAVRACSQPLPVDPAHVLTFTLRGPGIFSLFDSVSQRNGVCDGSEQTTFKVPIWSWRRWFLASVVPGVGGSWRRWFLASVVPGVGGSWRRWFLASVVPGVGGSWRRWFLASVVPGVSGSWRQWFLASVVPGVSGSWRQWFLASVVPGVSGSWRQWFLASVVPGVSGSWRQWFLASVVPNVGGSWRQWFLASVVPGVSGS</sequence>
<accession>A0AAV2MTH5</accession>
<proteinExistence type="predicted"/>